<keyword evidence="3" id="KW-1185">Reference proteome</keyword>
<name>F0SRH7_RUBBR</name>
<feature type="chain" id="PRO_5003258789" evidence="1">
    <location>
        <begin position="25"/>
        <end position="646"/>
    </location>
</feature>
<accession>F0SRH7</accession>
<sequence length="646" mass="72187">MQRLWKGTLSAGLSLMLFPGMVAAQENVGLNGLLPFESPERISQINVAGLPENLQPAGEKLREGLASLYSFETPSLEEQQQILAGIEGALKELYDGLDTVEGSAQLETLVELEGNVKRRFDLLAAMLYTLEKAPEGQQEALRTELKGLIDAIEAYEADALDGNADEVVREKLAVLSDMTDTSAIESVIRIHYYNFNVRTFVSEAFAEYAFNECRRECGPVCDFILGARVRGTQRTQSGVSIDFIPSDEDAKFSININGNTKSNTRGVTDQATVFTYGNHYFSGKKIIKYDGEEFSWYRASLGVNTNNTVMDAKLNRRGLIAKLIGDKIAYNRAVDMNPKSESIAAGRLRGRVLPKFNSEIEDTFGDLNDERVKRHERMEAEAIAPNETLARTDGDELRTAERLMNSGQLGADRATTLFNTSTGMTLQLHESWINNSLARNTLNPPSDVLTFPQFGEMLTAKFERAFDFEVERDEAEEDGDKLVVYDSDPLHVKFENGKIRLILRVGLEQEGRDDVIKERRVEVPLKIVMGEDTIQLAISDDDLDRVRVLPLDSSDKRPIANRIIGDKIKNKVAERLAEQTFDRHLIYEADDEGKQIPITIAELHPVNGWLIVVVEPTDRFEPEATVVEEEAEIVIDDEGAKAEKVE</sequence>
<proteinExistence type="predicted"/>
<evidence type="ECO:0000313" key="3">
    <source>
        <dbReference type="Proteomes" id="UP000006860"/>
    </source>
</evidence>
<dbReference type="AlphaFoldDB" id="F0SRH7"/>
<gene>
    <name evidence="2" type="ordered locus">Plabr_0411</name>
</gene>
<evidence type="ECO:0000313" key="2">
    <source>
        <dbReference type="EMBL" id="ADY58038.1"/>
    </source>
</evidence>
<dbReference type="KEGG" id="pbs:Plabr_0411"/>
<evidence type="ECO:0000256" key="1">
    <source>
        <dbReference type="SAM" id="SignalP"/>
    </source>
</evidence>
<dbReference type="EMBL" id="CP002546">
    <property type="protein sequence ID" value="ADY58038.1"/>
    <property type="molecule type" value="Genomic_DNA"/>
</dbReference>
<dbReference type="RefSeq" id="WP_013626782.1">
    <property type="nucleotide sequence ID" value="NC_015174.1"/>
</dbReference>
<dbReference type="Proteomes" id="UP000006860">
    <property type="component" value="Chromosome"/>
</dbReference>
<reference evidence="3" key="1">
    <citation type="submission" date="2011-02" db="EMBL/GenBank/DDBJ databases">
        <title>The complete genome of Planctomyces brasiliensis DSM 5305.</title>
        <authorList>
            <person name="Lucas S."/>
            <person name="Copeland A."/>
            <person name="Lapidus A."/>
            <person name="Bruce D."/>
            <person name="Goodwin L."/>
            <person name="Pitluck S."/>
            <person name="Kyrpides N."/>
            <person name="Mavromatis K."/>
            <person name="Pagani I."/>
            <person name="Ivanova N."/>
            <person name="Ovchinnikova G."/>
            <person name="Lu M."/>
            <person name="Detter J.C."/>
            <person name="Han C."/>
            <person name="Land M."/>
            <person name="Hauser L."/>
            <person name="Markowitz V."/>
            <person name="Cheng J.-F."/>
            <person name="Hugenholtz P."/>
            <person name="Woyke T."/>
            <person name="Wu D."/>
            <person name="Tindall B."/>
            <person name="Pomrenke H.G."/>
            <person name="Brambilla E."/>
            <person name="Klenk H.-P."/>
            <person name="Eisen J.A."/>
        </authorList>
    </citation>
    <scope>NUCLEOTIDE SEQUENCE [LARGE SCALE GENOMIC DNA]</scope>
    <source>
        <strain evidence="3">ATCC 49424 / DSM 5305 / JCM 21570 / NBRC 103401 / IFAM 1448</strain>
    </source>
</reference>
<organism evidence="2 3">
    <name type="scientific">Rubinisphaera brasiliensis (strain ATCC 49424 / DSM 5305 / JCM 21570 / IAM 15109 / NBRC 103401 / IFAM 1448)</name>
    <name type="common">Planctomyces brasiliensis</name>
    <dbReference type="NCBI Taxonomy" id="756272"/>
    <lineage>
        <taxon>Bacteria</taxon>
        <taxon>Pseudomonadati</taxon>
        <taxon>Planctomycetota</taxon>
        <taxon>Planctomycetia</taxon>
        <taxon>Planctomycetales</taxon>
        <taxon>Planctomycetaceae</taxon>
        <taxon>Rubinisphaera</taxon>
    </lineage>
</organism>
<feature type="signal peptide" evidence="1">
    <location>
        <begin position="1"/>
        <end position="24"/>
    </location>
</feature>
<dbReference type="OrthoDB" id="245674at2"/>
<keyword evidence="1" id="KW-0732">Signal</keyword>
<dbReference type="HOGENOM" id="CLU_375004_0_0_0"/>
<protein>
    <submittedName>
        <fullName evidence="2">Uncharacterized protein</fullName>
    </submittedName>
</protein>